<accession>A0A9P7V297</accession>
<dbReference type="GO" id="GO:0006890">
    <property type="term" value="P:retrograde vesicle-mediated transport, Golgi to endoplasmic reticulum"/>
    <property type="evidence" value="ECO:0007669"/>
    <property type="project" value="InterPro"/>
</dbReference>
<dbReference type="PANTHER" id="PTHR13520">
    <property type="entry name" value="RAD50-INTERACTING PROTEIN 1 RINT-1"/>
    <property type="match status" value="1"/>
</dbReference>
<dbReference type="EMBL" id="CM032181">
    <property type="protein sequence ID" value="KAG7098928.1"/>
    <property type="molecule type" value="Genomic_DNA"/>
</dbReference>
<dbReference type="InterPro" id="IPR042044">
    <property type="entry name" value="EXOC6PINT-1/Sec15/Tip20_C_dom2"/>
</dbReference>
<dbReference type="Gene3D" id="1.20.58.670">
    <property type="entry name" value="Dsl1p vesicle tethering complex, Tip20p subunit, domain D"/>
    <property type="match status" value="1"/>
</dbReference>
<dbReference type="OrthoDB" id="407410at2759"/>
<comment type="caution">
    <text evidence="1">The sequence shown here is derived from an EMBL/GenBank/DDBJ whole genome shotgun (WGS) entry which is preliminary data.</text>
</comment>
<evidence type="ECO:0000313" key="2">
    <source>
        <dbReference type="Proteomes" id="UP001049176"/>
    </source>
</evidence>
<dbReference type="GO" id="GO:0006888">
    <property type="term" value="P:endoplasmic reticulum to Golgi vesicle-mediated transport"/>
    <property type="evidence" value="ECO:0007669"/>
    <property type="project" value="InterPro"/>
</dbReference>
<dbReference type="Proteomes" id="UP001049176">
    <property type="component" value="Chromosome 1"/>
</dbReference>
<gene>
    <name evidence="1" type="ORF">E1B28_000822</name>
</gene>
<reference evidence="1" key="1">
    <citation type="journal article" date="2021" name="Genome Biol. Evol.">
        <title>The assembled and annotated genome of the fairy-ring fungus Marasmius oreades.</title>
        <authorList>
            <person name="Hiltunen M."/>
            <person name="Ament-Velasquez S.L."/>
            <person name="Johannesson H."/>
        </authorList>
    </citation>
    <scope>NUCLEOTIDE SEQUENCE</scope>
    <source>
        <strain evidence="1">03SP1</strain>
    </source>
</reference>
<dbReference type="GO" id="GO:0060628">
    <property type="term" value="P:regulation of ER to Golgi vesicle-mediated transport"/>
    <property type="evidence" value="ECO:0007669"/>
    <property type="project" value="TreeGrafter"/>
</dbReference>
<dbReference type="GO" id="GO:0070939">
    <property type="term" value="C:Dsl1/NZR complex"/>
    <property type="evidence" value="ECO:0007669"/>
    <property type="project" value="InterPro"/>
</dbReference>
<dbReference type="InterPro" id="IPR007528">
    <property type="entry name" value="RINT1_Tip20"/>
</dbReference>
<dbReference type="RefSeq" id="XP_043015398.1">
    <property type="nucleotide sequence ID" value="XM_043146695.1"/>
</dbReference>
<protein>
    <submittedName>
        <fullName evidence="1">Uncharacterized protein</fullName>
    </submittedName>
</protein>
<evidence type="ECO:0000313" key="1">
    <source>
        <dbReference type="EMBL" id="KAG7098928.1"/>
    </source>
</evidence>
<sequence length="813" mass="90967">MVSQEIQTLLKSTSLDYPKQEEVNYLDSKFHSVEDLVGLRGELSEAKRLHSELTSKLSSSQARFNELVVNTRVAAESYMHTAQGLSLIRHSLADELSELLQRLASVSSYGLAPTVLEDVEALHWNLKELESIRGYVRLIEHALSLSEATINHLRDKTASQDSINVATVPLYQDLQAFVSRVSATCSTSEDGDQMLHLISFLSRLLETTWLDMKQVLASPLLEAAEELKWPTPVNYDMFTADVRVKFERSFLRLLQLQRIGEQFEIPQGQTSGIKGGLYPLGVLVQPISLRFKYHFEDDRQTNRPDKPEWYFTHILNVIHDHRSFMEGTVQALVSASGYTALNAWHEFTVLVLPLLSRKLRRTVPLLLPHTSLFAHTIYQTLSFDASLIELGFDVTKTSVAGDDSKWPGLSEVILGQKEWFDLWIDGEKRFAEAQYNAIIGASDAWQIADDDVGVDYDVKTTNSARRIKALTEQITERYSALPSFSHRTRFLVQVQLPILESYHGRISTSLDAFETLSSALIRAVPGALGVSLGIKDDKSINVDTQRLTTGIDGVQRLCKALLSAMYIATALKAWGEELVEINHRAGLRAQAQANSALPNPSTENNPETIFEELIVSYHKLSQRTEDIIVQQISSEVEAALKVHFNAISSPNSNTSTSAEEVALSQTLLGPLALLSAHLSYVRATLPRLNMTTLYRRIASRLAEHILQRQILYRGHISSSEGKAALAESELWVETCQTGLAGSLGGGRKRVETPWARLVQAGRIVGADEETTSQITHATFSTLSQKEWEEQMISMIGFQELDREEVGRLLRRQE</sequence>
<dbReference type="AlphaFoldDB" id="A0A9P7V297"/>
<dbReference type="GeneID" id="66069898"/>
<organism evidence="1 2">
    <name type="scientific">Marasmius oreades</name>
    <name type="common">fairy-ring Marasmius</name>
    <dbReference type="NCBI Taxonomy" id="181124"/>
    <lineage>
        <taxon>Eukaryota</taxon>
        <taxon>Fungi</taxon>
        <taxon>Dikarya</taxon>
        <taxon>Basidiomycota</taxon>
        <taxon>Agaricomycotina</taxon>
        <taxon>Agaricomycetes</taxon>
        <taxon>Agaricomycetidae</taxon>
        <taxon>Agaricales</taxon>
        <taxon>Marasmiineae</taxon>
        <taxon>Marasmiaceae</taxon>
        <taxon>Marasmius</taxon>
    </lineage>
</organism>
<dbReference type="Pfam" id="PF04437">
    <property type="entry name" value="RINT1_TIP1"/>
    <property type="match status" value="1"/>
</dbReference>
<keyword evidence="2" id="KW-1185">Reference proteome</keyword>
<dbReference type="PANTHER" id="PTHR13520:SF0">
    <property type="entry name" value="RAD50-INTERACTING PROTEIN 1"/>
    <property type="match status" value="1"/>
</dbReference>
<name>A0A9P7V297_9AGAR</name>
<proteinExistence type="predicted"/>
<dbReference type="PROSITE" id="PS51386">
    <property type="entry name" value="RINT1_TIP20"/>
    <property type="match status" value="1"/>
</dbReference>